<evidence type="ECO:0000313" key="2">
    <source>
        <dbReference type="EMBL" id="KAF3762081.1"/>
    </source>
</evidence>
<dbReference type="OrthoDB" id="1681166at2759"/>
<feature type="region of interest" description="Disordered" evidence="1">
    <location>
        <begin position="232"/>
        <end position="280"/>
    </location>
</feature>
<dbReference type="Proteomes" id="UP000803844">
    <property type="component" value="Unassembled WGS sequence"/>
</dbReference>
<dbReference type="AlphaFoldDB" id="A0A9P5CLJ5"/>
<dbReference type="EMBL" id="MU032350">
    <property type="protein sequence ID" value="KAF3762081.1"/>
    <property type="molecule type" value="Genomic_DNA"/>
</dbReference>
<name>A0A9P5CLJ5_CRYP1</name>
<proteinExistence type="predicted"/>
<feature type="region of interest" description="Disordered" evidence="1">
    <location>
        <begin position="97"/>
        <end position="137"/>
    </location>
</feature>
<organism evidence="2 3">
    <name type="scientific">Cryphonectria parasitica (strain ATCC 38755 / EP155)</name>
    <dbReference type="NCBI Taxonomy" id="660469"/>
    <lineage>
        <taxon>Eukaryota</taxon>
        <taxon>Fungi</taxon>
        <taxon>Dikarya</taxon>
        <taxon>Ascomycota</taxon>
        <taxon>Pezizomycotina</taxon>
        <taxon>Sordariomycetes</taxon>
        <taxon>Sordariomycetidae</taxon>
        <taxon>Diaporthales</taxon>
        <taxon>Cryphonectriaceae</taxon>
        <taxon>Cryphonectria-Endothia species complex</taxon>
        <taxon>Cryphonectria</taxon>
    </lineage>
</organism>
<comment type="caution">
    <text evidence="2">The sequence shown here is derived from an EMBL/GenBank/DDBJ whole genome shotgun (WGS) entry which is preliminary data.</text>
</comment>
<feature type="compositionally biased region" description="Pro residues" evidence="1">
    <location>
        <begin position="1"/>
        <end position="11"/>
    </location>
</feature>
<dbReference type="GeneID" id="63837875"/>
<feature type="region of interest" description="Disordered" evidence="1">
    <location>
        <begin position="1"/>
        <end position="58"/>
    </location>
</feature>
<protein>
    <submittedName>
        <fullName evidence="2">Uncharacterized protein</fullName>
    </submittedName>
</protein>
<sequence>MTSPDPSPDRPPSLGTQSPLPAGLEAAQDTSLEQQQQGPDQMLDEQQPGPPPAPFQPLFTLVTDSITHAAYHPRVHYIFSDDDPQLLTDALADHGYQQHALASPSTNLEPSPSVSGGGSSSSSRPSLNHPPLPPPVSTERAIILDLVPKKTTTNPSHHDDPTSSSAAVDYEVAWASSLSSDWAVVSTKVSPMADDAATAVPEDGAHSSESYEGAQQRLMMLRIEGVDIAGPAFPPQNSSTRARKSSTSMPAAAAAARKSSPEERDLHMSGSGAKQVPSPAGIDMQDHEDYGAILEEFEKRMVVLRKVVDAGMERQHKIAAAAAAAEAEQEVTGHHHDAGGVGTHDWAGEQVQEQQEEDLGPGEAAQPPAQHVASSRAHETGGVAE</sequence>
<reference evidence="2" key="1">
    <citation type="journal article" date="2020" name="Phytopathology">
        <title>Genome sequence of the chestnut blight fungus Cryphonectria parasitica EP155: A fundamental resource for an archetypical invasive plant pathogen.</title>
        <authorList>
            <person name="Crouch J.A."/>
            <person name="Dawe A."/>
            <person name="Aerts A."/>
            <person name="Barry K."/>
            <person name="Churchill A.C.L."/>
            <person name="Grimwood J."/>
            <person name="Hillman B."/>
            <person name="Milgroom M.G."/>
            <person name="Pangilinan J."/>
            <person name="Smith M."/>
            <person name="Salamov A."/>
            <person name="Schmutz J."/>
            <person name="Yadav J."/>
            <person name="Grigoriev I.V."/>
            <person name="Nuss D."/>
        </authorList>
    </citation>
    <scope>NUCLEOTIDE SEQUENCE</scope>
    <source>
        <strain evidence="2">EP155</strain>
    </source>
</reference>
<gene>
    <name evidence="2" type="ORF">M406DRAFT_332482</name>
</gene>
<feature type="compositionally biased region" description="Polar residues" evidence="1">
    <location>
        <begin position="235"/>
        <end position="249"/>
    </location>
</feature>
<feature type="compositionally biased region" description="Polar residues" evidence="1">
    <location>
        <begin position="28"/>
        <end position="39"/>
    </location>
</feature>
<evidence type="ECO:0000256" key="1">
    <source>
        <dbReference type="SAM" id="MobiDB-lite"/>
    </source>
</evidence>
<feature type="region of interest" description="Disordered" evidence="1">
    <location>
        <begin position="329"/>
        <end position="385"/>
    </location>
</feature>
<feature type="compositionally biased region" description="Low complexity" evidence="1">
    <location>
        <begin position="110"/>
        <end position="127"/>
    </location>
</feature>
<dbReference type="RefSeq" id="XP_040773060.1">
    <property type="nucleotide sequence ID" value="XM_040920746.1"/>
</dbReference>
<evidence type="ECO:0000313" key="3">
    <source>
        <dbReference type="Proteomes" id="UP000803844"/>
    </source>
</evidence>
<accession>A0A9P5CLJ5</accession>
<keyword evidence="3" id="KW-1185">Reference proteome</keyword>